<dbReference type="AlphaFoldDB" id="A0A1K1PIZ9"/>
<dbReference type="InterPro" id="IPR036291">
    <property type="entry name" value="NAD(P)-bd_dom_sf"/>
</dbReference>
<protein>
    <submittedName>
        <fullName evidence="2">Uncharacterized conserved protein YbjT, contains NAD(P)-binding and DUF2867 domains</fullName>
    </submittedName>
</protein>
<dbReference type="PANTHER" id="PTHR15020">
    <property type="entry name" value="FLAVIN REDUCTASE-RELATED"/>
    <property type="match status" value="1"/>
</dbReference>
<dbReference type="OrthoDB" id="9803892at2"/>
<dbReference type="InterPro" id="IPR016040">
    <property type="entry name" value="NAD(P)-bd_dom"/>
</dbReference>
<feature type="domain" description="NAD(P)-binding" evidence="1">
    <location>
        <begin position="8"/>
        <end position="192"/>
    </location>
</feature>
<dbReference type="Pfam" id="PF13460">
    <property type="entry name" value="NAD_binding_10"/>
    <property type="match status" value="1"/>
</dbReference>
<dbReference type="Proteomes" id="UP000182248">
    <property type="component" value="Unassembled WGS sequence"/>
</dbReference>
<dbReference type="RefSeq" id="WP_072317042.1">
    <property type="nucleotide sequence ID" value="NZ_FPJE01000008.1"/>
</dbReference>
<reference evidence="2 3" key="1">
    <citation type="submission" date="2016-11" db="EMBL/GenBank/DDBJ databases">
        <authorList>
            <person name="Jaros S."/>
            <person name="Januszkiewicz K."/>
            <person name="Wedrychowicz H."/>
        </authorList>
    </citation>
    <scope>NUCLEOTIDE SEQUENCE [LARGE SCALE GENOMIC DNA]</scope>
    <source>
        <strain evidence="2 3">CGMCC 1.12145</strain>
    </source>
</reference>
<sequence length="216" mass="23541">MKRVLIIGANGKIGKILSRKLKDEADFEPVAMLRKPEQASFFDDLGVERHVASIEGSVDEIAKIMKETDAVVFTAGSGGNTGHDKTLTVDLDGAVKSMEAARLTDVKRFIMVSALNADDRDLWAASGLEPYYIAKHYADFVLKTTDLDYTILRPGRLLDEPGTGMINITYPEKEDGVSREDVAGVIVQALKQKDSIGKIIAFNQGKTPLEKALSQG</sequence>
<dbReference type="PANTHER" id="PTHR15020:SF50">
    <property type="entry name" value="UPF0659 PROTEIN YMR090W"/>
    <property type="match status" value="1"/>
</dbReference>
<dbReference type="CDD" id="cd05243">
    <property type="entry name" value="SDR_a5"/>
    <property type="match status" value="1"/>
</dbReference>
<dbReference type="Gene3D" id="3.40.50.720">
    <property type="entry name" value="NAD(P)-binding Rossmann-like Domain"/>
    <property type="match status" value="1"/>
</dbReference>
<organism evidence="2 3">
    <name type="scientific">Sinomicrobium oceani</name>
    <dbReference type="NCBI Taxonomy" id="1150368"/>
    <lineage>
        <taxon>Bacteria</taxon>
        <taxon>Pseudomonadati</taxon>
        <taxon>Bacteroidota</taxon>
        <taxon>Flavobacteriia</taxon>
        <taxon>Flavobacteriales</taxon>
        <taxon>Flavobacteriaceae</taxon>
        <taxon>Sinomicrobium</taxon>
    </lineage>
</organism>
<gene>
    <name evidence="2" type="ORF">SAMN02927921_01811</name>
</gene>
<dbReference type="EMBL" id="FPJE01000008">
    <property type="protein sequence ID" value="SFW47433.1"/>
    <property type="molecule type" value="Genomic_DNA"/>
</dbReference>
<keyword evidence="3" id="KW-1185">Reference proteome</keyword>
<proteinExistence type="predicted"/>
<dbReference type="STRING" id="1150368.SAMN02927921_01811"/>
<evidence type="ECO:0000313" key="2">
    <source>
        <dbReference type="EMBL" id="SFW47433.1"/>
    </source>
</evidence>
<evidence type="ECO:0000259" key="1">
    <source>
        <dbReference type="Pfam" id="PF13460"/>
    </source>
</evidence>
<evidence type="ECO:0000313" key="3">
    <source>
        <dbReference type="Proteomes" id="UP000182248"/>
    </source>
</evidence>
<dbReference type="SUPFAM" id="SSF51735">
    <property type="entry name" value="NAD(P)-binding Rossmann-fold domains"/>
    <property type="match status" value="1"/>
</dbReference>
<name>A0A1K1PIZ9_9FLAO</name>
<accession>A0A1K1PIZ9</accession>